<dbReference type="InterPro" id="IPR036388">
    <property type="entry name" value="WH-like_DNA-bd_sf"/>
</dbReference>
<evidence type="ECO:0000256" key="2">
    <source>
        <dbReference type="ARBA" id="ARBA00023125"/>
    </source>
</evidence>
<dbReference type="RefSeq" id="WP_307018953.1">
    <property type="nucleotide sequence ID" value="NZ_JAUSUI010000002.1"/>
</dbReference>
<keyword evidence="3" id="KW-0804">Transcription</keyword>
<dbReference type="Proteomes" id="UP001224682">
    <property type="component" value="Unassembled WGS sequence"/>
</dbReference>
<dbReference type="InterPro" id="IPR002577">
    <property type="entry name" value="HTH_HxlR"/>
</dbReference>
<keyword evidence="2 5" id="KW-0238">DNA-binding</keyword>
<feature type="domain" description="HTH hxlR-type" evidence="4">
    <location>
        <begin position="12"/>
        <end position="111"/>
    </location>
</feature>
<gene>
    <name evidence="5" type="ORF">J2S75_001258</name>
</gene>
<evidence type="ECO:0000259" key="4">
    <source>
        <dbReference type="PROSITE" id="PS51118"/>
    </source>
</evidence>
<dbReference type="GO" id="GO:0003677">
    <property type="term" value="F:DNA binding"/>
    <property type="evidence" value="ECO:0007669"/>
    <property type="project" value="UniProtKB-KW"/>
</dbReference>
<dbReference type="Gene3D" id="1.10.10.10">
    <property type="entry name" value="Winged helix-like DNA-binding domain superfamily/Winged helix DNA-binding domain"/>
    <property type="match status" value="1"/>
</dbReference>
<accession>A0ABU0B8U4</accession>
<organism evidence="5 6">
    <name type="scientific">Ancylobacter polymorphus</name>
    <dbReference type="NCBI Taxonomy" id="223390"/>
    <lineage>
        <taxon>Bacteria</taxon>
        <taxon>Pseudomonadati</taxon>
        <taxon>Pseudomonadota</taxon>
        <taxon>Alphaproteobacteria</taxon>
        <taxon>Hyphomicrobiales</taxon>
        <taxon>Xanthobacteraceae</taxon>
        <taxon>Ancylobacter</taxon>
    </lineage>
</organism>
<evidence type="ECO:0000256" key="1">
    <source>
        <dbReference type="ARBA" id="ARBA00023015"/>
    </source>
</evidence>
<keyword evidence="1" id="KW-0805">Transcription regulation</keyword>
<evidence type="ECO:0000313" key="5">
    <source>
        <dbReference type="EMBL" id="MDQ0302235.1"/>
    </source>
</evidence>
<dbReference type="SUPFAM" id="SSF46785">
    <property type="entry name" value="Winged helix' DNA-binding domain"/>
    <property type="match status" value="1"/>
</dbReference>
<evidence type="ECO:0000256" key="3">
    <source>
        <dbReference type="ARBA" id="ARBA00023163"/>
    </source>
</evidence>
<keyword evidence="6" id="KW-1185">Reference proteome</keyword>
<dbReference type="EMBL" id="JAUSUI010000002">
    <property type="protein sequence ID" value="MDQ0302235.1"/>
    <property type="molecule type" value="Genomic_DNA"/>
</dbReference>
<dbReference type="PROSITE" id="PS51118">
    <property type="entry name" value="HTH_HXLR"/>
    <property type="match status" value="1"/>
</dbReference>
<dbReference type="PANTHER" id="PTHR33204">
    <property type="entry name" value="TRANSCRIPTIONAL REGULATOR, MARR FAMILY"/>
    <property type="match status" value="1"/>
</dbReference>
<sequence>MKLDSHEFRSRCSIARALEIIGDRWTLLVIRDLMWHGKDTFLALQGSEERIPANLLAQRLKRLEALGILRREAYQQRPVRYRYLLTEEGLSLEPVLLELMAWGHAKLEGGFYHPDTQRSVPAGTSGRNR</sequence>
<name>A0ABU0B8U4_9HYPH</name>
<dbReference type="InterPro" id="IPR036390">
    <property type="entry name" value="WH_DNA-bd_sf"/>
</dbReference>
<protein>
    <submittedName>
        <fullName evidence="5">DNA-binding HxlR family transcriptional regulator</fullName>
    </submittedName>
</protein>
<evidence type="ECO:0000313" key="6">
    <source>
        <dbReference type="Proteomes" id="UP001224682"/>
    </source>
</evidence>
<proteinExistence type="predicted"/>
<comment type="caution">
    <text evidence="5">The sequence shown here is derived from an EMBL/GenBank/DDBJ whole genome shotgun (WGS) entry which is preliminary data.</text>
</comment>
<dbReference type="Pfam" id="PF01638">
    <property type="entry name" value="HxlR"/>
    <property type="match status" value="1"/>
</dbReference>
<reference evidence="5 6" key="1">
    <citation type="submission" date="2023-07" db="EMBL/GenBank/DDBJ databases">
        <title>Genomic Encyclopedia of Type Strains, Phase IV (KMG-IV): sequencing the most valuable type-strain genomes for metagenomic binning, comparative biology and taxonomic classification.</title>
        <authorList>
            <person name="Goeker M."/>
        </authorList>
    </citation>
    <scope>NUCLEOTIDE SEQUENCE [LARGE SCALE GENOMIC DNA]</scope>
    <source>
        <strain evidence="5 6">DSM 2457</strain>
    </source>
</reference>
<dbReference type="PANTHER" id="PTHR33204:SF18">
    <property type="entry name" value="TRANSCRIPTIONAL REGULATORY PROTEIN"/>
    <property type="match status" value="1"/>
</dbReference>